<dbReference type="AlphaFoldDB" id="A0A225VWD3"/>
<sequence length="100" mass="11113">GGTIDSHELDTLPRGHFYTVQEAGWLDANSWAFYVENILKFEIDLPALLLAYNFNCHVSEEGVRVVAEEACATVVPLPPYYCGPITTKKYFGLSTTRRGG</sequence>
<proteinExistence type="predicted"/>
<gene>
    <name evidence="1" type="ORF">PHMEG_00017614</name>
</gene>
<dbReference type="Proteomes" id="UP000198211">
    <property type="component" value="Unassembled WGS sequence"/>
</dbReference>
<organism evidence="1 2">
    <name type="scientific">Phytophthora megakarya</name>
    <dbReference type="NCBI Taxonomy" id="4795"/>
    <lineage>
        <taxon>Eukaryota</taxon>
        <taxon>Sar</taxon>
        <taxon>Stramenopiles</taxon>
        <taxon>Oomycota</taxon>
        <taxon>Peronosporomycetes</taxon>
        <taxon>Peronosporales</taxon>
        <taxon>Peronosporaceae</taxon>
        <taxon>Phytophthora</taxon>
    </lineage>
</organism>
<evidence type="ECO:0000313" key="1">
    <source>
        <dbReference type="EMBL" id="OWZ09645.1"/>
    </source>
</evidence>
<keyword evidence="2" id="KW-1185">Reference proteome</keyword>
<evidence type="ECO:0000313" key="2">
    <source>
        <dbReference type="Proteomes" id="UP000198211"/>
    </source>
</evidence>
<dbReference type="EMBL" id="NBNE01002707">
    <property type="protein sequence ID" value="OWZ09645.1"/>
    <property type="molecule type" value="Genomic_DNA"/>
</dbReference>
<protein>
    <recommendedName>
        <fullName evidence="3">DDE-1 domain-containing protein</fullName>
    </recommendedName>
</protein>
<comment type="caution">
    <text evidence="1">The sequence shown here is derived from an EMBL/GenBank/DDBJ whole genome shotgun (WGS) entry which is preliminary data.</text>
</comment>
<reference evidence="2" key="1">
    <citation type="submission" date="2017-03" db="EMBL/GenBank/DDBJ databases">
        <title>Phytopthora megakarya and P. palmivora, two closely related causual agents of cacao black pod achieved similar genome size and gene model numbers by different mechanisms.</title>
        <authorList>
            <person name="Ali S."/>
            <person name="Shao J."/>
            <person name="Larry D.J."/>
            <person name="Kronmiller B."/>
            <person name="Shen D."/>
            <person name="Strem M.D."/>
            <person name="Melnick R.L."/>
            <person name="Guiltinan M.J."/>
            <person name="Tyler B.M."/>
            <person name="Meinhardt L.W."/>
            <person name="Bailey B.A."/>
        </authorList>
    </citation>
    <scope>NUCLEOTIDE SEQUENCE [LARGE SCALE GENOMIC DNA]</scope>
    <source>
        <strain evidence="2">zdho120</strain>
    </source>
</reference>
<accession>A0A225VWD3</accession>
<name>A0A225VWD3_9STRA</name>
<evidence type="ECO:0008006" key="3">
    <source>
        <dbReference type="Google" id="ProtNLM"/>
    </source>
</evidence>
<feature type="non-terminal residue" evidence="1">
    <location>
        <position position="1"/>
    </location>
</feature>